<evidence type="ECO:0000313" key="3">
    <source>
        <dbReference type="Proteomes" id="UP000467841"/>
    </source>
</evidence>
<reference evidence="2" key="1">
    <citation type="submission" date="2020-01" db="EMBL/GenBank/DDBJ databases">
        <authorList>
            <person name="Mishra B."/>
        </authorList>
    </citation>
    <scope>NUCLEOTIDE SEQUENCE [LARGE SCALE GENOMIC DNA]</scope>
</reference>
<proteinExistence type="predicted"/>
<comment type="caution">
    <text evidence="2">The sequence shown here is derived from an EMBL/GenBank/DDBJ whole genome shotgun (WGS) entry which is preliminary data.</text>
</comment>
<evidence type="ECO:0008006" key="4">
    <source>
        <dbReference type="Google" id="ProtNLM"/>
    </source>
</evidence>
<keyword evidence="3" id="KW-1185">Reference proteome</keyword>
<dbReference type="EMBL" id="CACVBM020000799">
    <property type="protein sequence ID" value="CAA7023603.1"/>
    <property type="molecule type" value="Genomic_DNA"/>
</dbReference>
<feature type="signal peptide" evidence="1">
    <location>
        <begin position="1"/>
        <end position="30"/>
    </location>
</feature>
<evidence type="ECO:0000256" key="1">
    <source>
        <dbReference type="SAM" id="SignalP"/>
    </source>
</evidence>
<protein>
    <recommendedName>
        <fullName evidence="4">Secreted protein</fullName>
    </recommendedName>
</protein>
<gene>
    <name evidence="2" type="ORF">MERR_LOCUS10838</name>
</gene>
<feature type="chain" id="PRO_5025416747" description="Secreted protein" evidence="1">
    <location>
        <begin position="31"/>
        <end position="163"/>
    </location>
</feature>
<accession>A0A6D2I545</accession>
<name>A0A6D2I545_9BRAS</name>
<sequence>MRGCLRLGLSSHVFLALLLLDQWDLLVVRRAPILSKDRLRLDRGSNGLKVVDEIDRLATRSHMFLQVRAGLRRSLHCIPEWIQRKAGCRGCLSRRLPPHRKCELHGVEVVSGRDRLVLCYAQNAKRVNKSRRSIEYPADYYKVYLYLNGNGIQYQWISLPDYQ</sequence>
<keyword evidence="1" id="KW-0732">Signal</keyword>
<dbReference type="AlphaFoldDB" id="A0A6D2I545"/>
<evidence type="ECO:0000313" key="2">
    <source>
        <dbReference type="EMBL" id="CAA7023603.1"/>
    </source>
</evidence>
<organism evidence="2 3">
    <name type="scientific">Microthlaspi erraticum</name>
    <dbReference type="NCBI Taxonomy" id="1685480"/>
    <lineage>
        <taxon>Eukaryota</taxon>
        <taxon>Viridiplantae</taxon>
        <taxon>Streptophyta</taxon>
        <taxon>Embryophyta</taxon>
        <taxon>Tracheophyta</taxon>
        <taxon>Spermatophyta</taxon>
        <taxon>Magnoliopsida</taxon>
        <taxon>eudicotyledons</taxon>
        <taxon>Gunneridae</taxon>
        <taxon>Pentapetalae</taxon>
        <taxon>rosids</taxon>
        <taxon>malvids</taxon>
        <taxon>Brassicales</taxon>
        <taxon>Brassicaceae</taxon>
        <taxon>Coluteocarpeae</taxon>
        <taxon>Microthlaspi</taxon>
    </lineage>
</organism>
<dbReference type="Proteomes" id="UP000467841">
    <property type="component" value="Unassembled WGS sequence"/>
</dbReference>